<dbReference type="Pfam" id="PF02181">
    <property type="entry name" value="FH2"/>
    <property type="match status" value="1"/>
</dbReference>
<dbReference type="PROSITE" id="PS51444">
    <property type="entry name" value="FH2"/>
    <property type="match status" value="1"/>
</dbReference>
<dbReference type="SMART" id="SM00498">
    <property type="entry name" value="FH2"/>
    <property type="match status" value="1"/>
</dbReference>
<feature type="region of interest" description="Disordered" evidence="2">
    <location>
        <begin position="353"/>
        <end position="406"/>
    </location>
</feature>
<feature type="non-terminal residue" evidence="4">
    <location>
        <position position="1"/>
    </location>
</feature>
<evidence type="ECO:0000313" key="4">
    <source>
        <dbReference type="EMBL" id="VDN32878.1"/>
    </source>
</evidence>
<feature type="region of interest" description="Disordered" evidence="2">
    <location>
        <begin position="1"/>
        <end position="20"/>
    </location>
</feature>
<dbReference type="PANTHER" id="PTHR45691:SF6">
    <property type="entry name" value="PROTEIN DIAPHANOUS"/>
    <property type="match status" value="1"/>
</dbReference>
<sequence length="406" mass="45277">PPKKASPLDSGDGENEDSAKTIERSLARKAKLVRFLDPKCAQSLSILLGSLKVPYADLRSRIMGVREDLLNPNMIEQLLKALPEPGVMNQIVAVSNEYDDLAEPEQFCCQVGTIKKLVPRLQSILFKLRFTEKIADIKPGIVAVTEALKELNTSKHLMRVIEMVLLLGNYLNSGSRNAQSVGFQISFLPKLSGTKDIYGKSTLMHFVLRAIEAKFPDTVQGLLTDLSYIDKASRFSEDTAKMLIAEMKKSASNLETDLRTYQSQGEDDAFPSVMQSFLEEAKLEIDKVENMFKLMQERFDEGKQKKLRDERAEREKQQAAMRMSGVAAGNRKPTEDDGNVIDTLMERLKTGAVFSPGIAGPPRRPRARGMAAANQNSPLAQELRQKLVRQRSRRYSPAQGAQLCDA</sequence>
<dbReference type="InterPro" id="IPR015425">
    <property type="entry name" value="FH2_Formin"/>
</dbReference>
<reference evidence="4 5" key="1">
    <citation type="submission" date="2018-11" db="EMBL/GenBank/DDBJ databases">
        <authorList>
            <consortium name="Pathogen Informatics"/>
        </authorList>
    </citation>
    <scope>NUCLEOTIDE SEQUENCE [LARGE SCALE GENOMIC DNA]</scope>
</reference>
<accession>A0A3P7NBH4</accession>
<feature type="domain" description="FH2" evidence="3">
    <location>
        <begin position="1"/>
        <end position="356"/>
    </location>
</feature>
<dbReference type="AlphaFoldDB" id="A0A3P7NBH4"/>
<protein>
    <recommendedName>
        <fullName evidence="3">FH2 domain-containing protein</fullName>
    </recommendedName>
</protein>
<name>A0A3P7NBH4_DIBLA</name>
<organism evidence="4 5">
    <name type="scientific">Dibothriocephalus latus</name>
    <name type="common">Fish tapeworm</name>
    <name type="synonym">Diphyllobothrium latum</name>
    <dbReference type="NCBI Taxonomy" id="60516"/>
    <lineage>
        <taxon>Eukaryota</taxon>
        <taxon>Metazoa</taxon>
        <taxon>Spiralia</taxon>
        <taxon>Lophotrochozoa</taxon>
        <taxon>Platyhelminthes</taxon>
        <taxon>Cestoda</taxon>
        <taxon>Eucestoda</taxon>
        <taxon>Diphyllobothriidea</taxon>
        <taxon>Diphyllobothriidae</taxon>
        <taxon>Dibothriocephalus</taxon>
    </lineage>
</organism>
<evidence type="ECO:0000256" key="2">
    <source>
        <dbReference type="SAM" id="MobiDB-lite"/>
    </source>
</evidence>
<dbReference type="GO" id="GO:0030041">
    <property type="term" value="P:actin filament polymerization"/>
    <property type="evidence" value="ECO:0007669"/>
    <property type="project" value="TreeGrafter"/>
</dbReference>
<dbReference type="InterPro" id="IPR042201">
    <property type="entry name" value="FH2_Formin_sf"/>
</dbReference>
<keyword evidence="5" id="KW-1185">Reference proteome</keyword>
<gene>
    <name evidence="4" type="ORF">DILT_LOCUS16096</name>
</gene>
<dbReference type="SUPFAM" id="SSF101447">
    <property type="entry name" value="Formin homology 2 domain (FH2 domain)"/>
    <property type="match status" value="1"/>
</dbReference>
<evidence type="ECO:0000256" key="1">
    <source>
        <dbReference type="SAM" id="Coils"/>
    </source>
</evidence>
<dbReference type="PANTHER" id="PTHR45691">
    <property type="entry name" value="PROTEIN DIAPHANOUS"/>
    <property type="match status" value="1"/>
</dbReference>
<feature type="coiled-coil region" evidence="1">
    <location>
        <begin position="244"/>
        <end position="298"/>
    </location>
</feature>
<dbReference type="EMBL" id="UYRU01082840">
    <property type="protein sequence ID" value="VDN32878.1"/>
    <property type="molecule type" value="Genomic_DNA"/>
</dbReference>
<proteinExistence type="predicted"/>
<dbReference type="GO" id="GO:0005884">
    <property type="term" value="C:actin filament"/>
    <property type="evidence" value="ECO:0007669"/>
    <property type="project" value="TreeGrafter"/>
</dbReference>
<dbReference type="InterPro" id="IPR051412">
    <property type="entry name" value="Formin_Homology_Diaphanous_sf"/>
</dbReference>
<evidence type="ECO:0000313" key="5">
    <source>
        <dbReference type="Proteomes" id="UP000281553"/>
    </source>
</evidence>
<keyword evidence="1" id="KW-0175">Coiled coil</keyword>
<dbReference type="Proteomes" id="UP000281553">
    <property type="component" value="Unassembled WGS sequence"/>
</dbReference>
<dbReference type="Gene3D" id="1.20.58.2220">
    <property type="entry name" value="Formin, FH2 domain"/>
    <property type="match status" value="1"/>
</dbReference>
<dbReference type="OrthoDB" id="1104827at2759"/>
<evidence type="ECO:0000259" key="3">
    <source>
        <dbReference type="PROSITE" id="PS51444"/>
    </source>
</evidence>